<feature type="compositionally biased region" description="Basic and acidic residues" evidence="1">
    <location>
        <begin position="104"/>
        <end position="113"/>
    </location>
</feature>
<sequence>MGRFALLVFLLAASLPARGEVANFDEGGYNVRDPLQGQAKSLSQATCSPPSKSLTTPQLARFWTAASGIYLLVVLCVVGPCSMMSAGGEPPAFQRAVSQSTEDDSPHTEDMDHASPANIAANAAFAAAEATDAAQKASRQSRCRTSLTSGSAAGVAAVAADAAATAAIAAAAAAATAADSAFMKSRFLLRFQDDRLEASWGEWVLQSGRIKNDKVYIGTFVGLVALHVVELIETLRMCGPECISVAVLRSLAKVALLCVIARKVGVCWVQTDSWIHARVSVWSCTASGDQHHHVLQCLLLGFCFFYAPAQSFPPFASWSVTEPSGPSASLAAMHHADRSLQGHTALQMQIVLIMLASWLAPTYEMLYFLWCWLVGVHIGWTVAWRQTFTDHPYSSYDIAVRALLLGAASVMAITRRYHRERGERLRFLQDLQQKATSKQIFRYLEYMMPAHVIGPMLKSPDVPIAEQVDRVSILFMMIDEFDRITMRMKPGQLLKFLNEQFAMIDQIFAANGVAKIETVREEYVACVGVLPSDKEEAEREGHTPMLTRLVRAAVQILELQTSTVRYKMGLHTGPIVAGVIGRKLPRYRLFGDTMNFAARHMQRGLVGKLQFGTETKRNLPPVLAGRVKRRGEVEMKGKGKVVAYTIEPELRLAGNTLPELPTFARRTTQGSKDVSKAQDFNTRFETALREVTATEQAQAKRWVLSEKVGFTPQMESSWLLWHNQLFVCRSLTRWVGIWVVLALVLSGFDHSFAASEALKWDHWYYEGSWRLPVFVYGRGAALALMLVLWYACDEWKMWFLNNPAVAQPLIVMACCFAALLLFLSTDALVCTNAVDYLQEMAVLASPHAPQDQMFKFVFVLLFDSMTKALAPRFFHSLVFVALAALIQLFQVILPRSIGASSSSASWFSPQGQLLFVAAAMLNAVGSHQDEQDSRARYKSKCAVGLTSARTEQLLDRLMPPLVVERLQSLAPGAPPPSHEYRHATIAQSDLCGFTRLASQRSPLEVVKFMGDIFGALDELTDLHKVHKVDTVGDAYIAGMAEAPLTATNSPASVVNFALDVVQAVQVWAKDLGVDVNCRVGVHYGQCIGGVVGQSMRFKLGAESGYQLFGALMAELEILESTAPEGQVQISRACREEVDRELQSATTPQEWDNWFFVRRSESTPLTTSKGEQHEHSEVGGVTYIVRSSRSVSRAASKAESVGSKSGAAPCKCSDAHGPARRAFLQHASSLTEAILPYLSSRSTTMGTITDSVKTHSDSNLPFATTTRSMAEVPGMSASIDISRVIDEESEYSESEMSEVSEPSAQTHPSLTSLPELSRKVAHRSTMPLPLPGAPTPPEDPVPLPKPLPIRKRRLDRALFDSAITSDCVDNLPQMERTDSVSSEERPRRRSSDIRRHTN</sequence>
<keyword evidence="3" id="KW-0732">Signal</keyword>
<dbReference type="InterPro" id="IPR001054">
    <property type="entry name" value="A/G_cyclase"/>
</dbReference>
<dbReference type="GO" id="GO:0070482">
    <property type="term" value="P:response to oxygen levels"/>
    <property type="evidence" value="ECO:0007669"/>
    <property type="project" value="TreeGrafter"/>
</dbReference>
<feature type="region of interest" description="Disordered" evidence="1">
    <location>
        <begin position="1324"/>
        <end position="1347"/>
    </location>
</feature>
<reference evidence="5" key="1">
    <citation type="submission" date="2021-01" db="EMBL/GenBank/DDBJ databases">
        <authorList>
            <person name="Corre E."/>
            <person name="Pelletier E."/>
            <person name="Niang G."/>
            <person name="Scheremetjew M."/>
            <person name="Finn R."/>
            <person name="Kale V."/>
            <person name="Holt S."/>
            <person name="Cochrane G."/>
            <person name="Meng A."/>
            <person name="Brown T."/>
            <person name="Cohen L."/>
        </authorList>
    </citation>
    <scope>NUCLEOTIDE SEQUENCE</scope>
    <source>
        <strain evidence="5">CCMP3105</strain>
    </source>
</reference>
<gene>
    <name evidence="5" type="ORF">AMON00008_LOCUS34979</name>
</gene>
<dbReference type="SMART" id="SM00044">
    <property type="entry name" value="CYCc"/>
    <property type="match status" value="2"/>
</dbReference>
<accession>A0A7S4RG30</accession>
<evidence type="ECO:0000313" key="5">
    <source>
        <dbReference type="EMBL" id="CAE4613448.1"/>
    </source>
</evidence>
<feature type="signal peptide" evidence="3">
    <location>
        <begin position="1"/>
        <end position="19"/>
    </location>
</feature>
<organism evidence="5">
    <name type="scientific">Alexandrium monilatum</name>
    <dbReference type="NCBI Taxonomy" id="311494"/>
    <lineage>
        <taxon>Eukaryota</taxon>
        <taxon>Sar</taxon>
        <taxon>Alveolata</taxon>
        <taxon>Dinophyceae</taxon>
        <taxon>Gonyaulacales</taxon>
        <taxon>Pyrocystaceae</taxon>
        <taxon>Alexandrium</taxon>
    </lineage>
</organism>
<feature type="transmembrane region" description="Helical" evidence="2">
    <location>
        <begin position="734"/>
        <end position="753"/>
    </location>
</feature>
<dbReference type="Pfam" id="PF00211">
    <property type="entry name" value="Guanylate_cyc"/>
    <property type="match status" value="2"/>
</dbReference>
<feature type="domain" description="Guanylate cyclase" evidence="4">
    <location>
        <begin position="472"/>
        <end position="601"/>
    </location>
</feature>
<dbReference type="GO" id="GO:0008074">
    <property type="term" value="C:guanylate cyclase complex, soluble"/>
    <property type="evidence" value="ECO:0007669"/>
    <property type="project" value="TreeGrafter"/>
</dbReference>
<dbReference type="CDD" id="cd07302">
    <property type="entry name" value="CHD"/>
    <property type="match status" value="2"/>
</dbReference>
<feature type="compositionally biased region" description="Acidic residues" evidence="1">
    <location>
        <begin position="1286"/>
        <end position="1297"/>
    </location>
</feature>
<feature type="transmembrane region" description="Helical" evidence="2">
    <location>
        <begin position="773"/>
        <end position="792"/>
    </location>
</feature>
<keyword evidence="2" id="KW-0812">Transmembrane</keyword>
<feature type="region of interest" description="Disordered" evidence="1">
    <location>
        <begin position="1360"/>
        <end position="1397"/>
    </location>
</feature>
<feature type="transmembrane region" description="Helical" evidence="2">
    <location>
        <begin position="804"/>
        <end position="823"/>
    </location>
</feature>
<dbReference type="GO" id="GO:0004383">
    <property type="term" value="F:guanylate cyclase activity"/>
    <property type="evidence" value="ECO:0007669"/>
    <property type="project" value="TreeGrafter"/>
</dbReference>
<feature type="region of interest" description="Disordered" evidence="1">
    <location>
        <begin position="1286"/>
        <end position="1312"/>
    </location>
</feature>
<feature type="chain" id="PRO_5030839783" description="Guanylate cyclase domain-containing protein" evidence="3">
    <location>
        <begin position="20"/>
        <end position="1397"/>
    </location>
</feature>
<protein>
    <recommendedName>
        <fullName evidence="4">Guanylate cyclase domain-containing protein</fullName>
    </recommendedName>
</protein>
<evidence type="ECO:0000256" key="1">
    <source>
        <dbReference type="SAM" id="MobiDB-lite"/>
    </source>
</evidence>
<feature type="domain" description="Guanylate cyclase" evidence="4">
    <location>
        <begin position="984"/>
        <end position="1119"/>
    </location>
</feature>
<dbReference type="EMBL" id="HBNR01050027">
    <property type="protein sequence ID" value="CAE4613448.1"/>
    <property type="molecule type" value="Transcribed_RNA"/>
</dbReference>
<dbReference type="PROSITE" id="PS50125">
    <property type="entry name" value="GUANYLATE_CYCLASE_2"/>
    <property type="match status" value="2"/>
</dbReference>
<feature type="compositionally biased region" description="Basic and acidic residues" evidence="1">
    <location>
        <begin position="1374"/>
        <end position="1397"/>
    </location>
</feature>
<feature type="region of interest" description="Disordered" evidence="1">
    <location>
        <begin position="92"/>
        <end position="113"/>
    </location>
</feature>
<feature type="compositionally biased region" description="Polar residues" evidence="1">
    <location>
        <begin position="1303"/>
        <end position="1312"/>
    </location>
</feature>
<dbReference type="PANTHER" id="PTHR45655">
    <property type="entry name" value="GUANYLATE CYCLASE SOLUBLE SUBUNIT BETA-2"/>
    <property type="match status" value="1"/>
</dbReference>
<dbReference type="PANTHER" id="PTHR45655:SF13">
    <property type="entry name" value="SOLUBLE GUANYLATE CYCLASE GCY-32-RELATED"/>
    <property type="match status" value="1"/>
</dbReference>
<evidence type="ECO:0000256" key="3">
    <source>
        <dbReference type="SAM" id="SignalP"/>
    </source>
</evidence>
<dbReference type="SUPFAM" id="SSF55073">
    <property type="entry name" value="Nucleotide cyclase"/>
    <property type="match status" value="2"/>
</dbReference>
<feature type="transmembrane region" description="Helical" evidence="2">
    <location>
        <begin position="873"/>
        <end position="893"/>
    </location>
</feature>
<feature type="compositionally biased region" description="Pro residues" evidence="1">
    <location>
        <begin position="1327"/>
        <end position="1346"/>
    </location>
</feature>
<keyword evidence="2" id="KW-0472">Membrane</keyword>
<evidence type="ECO:0000256" key="2">
    <source>
        <dbReference type="SAM" id="Phobius"/>
    </source>
</evidence>
<dbReference type="InterPro" id="IPR029787">
    <property type="entry name" value="Nucleotide_cyclase"/>
</dbReference>
<proteinExistence type="predicted"/>
<dbReference type="Gene3D" id="3.30.70.1230">
    <property type="entry name" value="Nucleotide cyclase"/>
    <property type="match status" value="2"/>
</dbReference>
<dbReference type="GO" id="GO:0019934">
    <property type="term" value="P:cGMP-mediated signaling"/>
    <property type="evidence" value="ECO:0007669"/>
    <property type="project" value="TreeGrafter"/>
</dbReference>
<keyword evidence="2" id="KW-1133">Transmembrane helix</keyword>
<evidence type="ECO:0000259" key="4">
    <source>
        <dbReference type="PROSITE" id="PS50125"/>
    </source>
</evidence>
<name>A0A7S4RG30_9DINO</name>